<dbReference type="HOGENOM" id="CLU_2990134_0_0_6"/>
<dbReference type="Proteomes" id="UP000005234">
    <property type="component" value="Chromosome"/>
</dbReference>
<dbReference type="AlphaFoldDB" id="H8L653"/>
<evidence type="ECO:0000313" key="2">
    <source>
        <dbReference type="Proteomes" id="UP000005234"/>
    </source>
</evidence>
<dbReference type="KEGG" id="fau:Fraau_1475"/>
<dbReference type="RefSeq" id="WP_014402902.1">
    <property type="nucleotide sequence ID" value="NC_017033.1"/>
</dbReference>
<dbReference type="EMBL" id="CP003350">
    <property type="protein sequence ID" value="AFC85897.1"/>
    <property type="molecule type" value="Genomic_DNA"/>
</dbReference>
<evidence type="ECO:0000313" key="1">
    <source>
        <dbReference type="EMBL" id="AFC85897.1"/>
    </source>
</evidence>
<gene>
    <name evidence="1" type="ordered locus">Fraau_1475</name>
</gene>
<proteinExistence type="predicted"/>
<name>H8L653_FRAAD</name>
<dbReference type="STRING" id="767434.Fraau_1475"/>
<protein>
    <submittedName>
        <fullName evidence="1">Uncharacterized protein</fullName>
    </submittedName>
</protein>
<sequence>MRAIMLHIGLGLAMFAAMLPGHPALKSIYRAAAERTEEQIRAEQKRARKLARPAWRQ</sequence>
<reference evidence="1" key="1">
    <citation type="submission" date="2012-02" db="EMBL/GenBank/DDBJ databases">
        <title>The complete genome of Frateuria aurantia DSM 6220.</title>
        <authorList>
            <consortium name="US DOE Joint Genome Institute (JGI-PGF)"/>
            <person name="Lucas S."/>
            <person name="Copeland A."/>
            <person name="Lapidus A."/>
            <person name="Glavina del Rio T."/>
            <person name="Dalin E."/>
            <person name="Tice H."/>
            <person name="Bruce D."/>
            <person name="Goodwin L."/>
            <person name="Pitluck S."/>
            <person name="Peters L."/>
            <person name="Ovchinnikova G."/>
            <person name="Teshima H."/>
            <person name="Kyrpides N."/>
            <person name="Mavromatis K."/>
            <person name="Ivanova N."/>
            <person name="Brettin T."/>
            <person name="Detter J.C."/>
            <person name="Han C."/>
            <person name="Larimer F."/>
            <person name="Land M."/>
            <person name="Hauser L."/>
            <person name="Markowitz V."/>
            <person name="Cheng J.-F."/>
            <person name="Hugenholtz P."/>
            <person name="Woyke T."/>
            <person name="Wu D."/>
            <person name="Brambilla E."/>
            <person name="Klenk H.-P."/>
            <person name="Eisen J.A."/>
        </authorList>
    </citation>
    <scope>NUCLEOTIDE SEQUENCE</scope>
    <source>
        <strain evidence="1">DSM 6220</strain>
    </source>
</reference>
<keyword evidence="2" id="KW-1185">Reference proteome</keyword>
<accession>H8L653</accession>
<organism evidence="1 2">
    <name type="scientific">Frateuria aurantia (strain ATCC 33424 / DSM 6220 / KCTC 2777 / LMG 1558 / NBRC 3245 / NCIMB 13370)</name>
    <name type="common">Acetobacter aurantius</name>
    <dbReference type="NCBI Taxonomy" id="767434"/>
    <lineage>
        <taxon>Bacteria</taxon>
        <taxon>Pseudomonadati</taxon>
        <taxon>Pseudomonadota</taxon>
        <taxon>Gammaproteobacteria</taxon>
        <taxon>Lysobacterales</taxon>
        <taxon>Rhodanobacteraceae</taxon>
        <taxon>Frateuria</taxon>
    </lineage>
</organism>